<evidence type="ECO:0000259" key="4">
    <source>
        <dbReference type="PROSITE" id="PS50043"/>
    </source>
</evidence>
<accession>A0A0P6XMX2</accession>
<evidence type="ECO:0000313" key="6">
    <source>
        <dbReference type="Proteomes" id="UP000050417"/>
    </source>
</evidence>
<organism evidence="5 6">
    <name type="scientific">Ornatilinea apprima</name>
    <dbReference type="NCBI Taxonomy" id="1134406"/>
    <lineage>
        <taxon>Bacteria</taxon>
        <taxon>Bacillati</taxon>
        <taxon>Chloroflexota</taxon>
        <taxon>Anaerolineae</taxon>
        <taxon>Anaerolineales</taxon>
        <taxon>Anaerolineaceae</taxon>
        <taxon>Ornatilinea</taxon>
    </lineage>
</organism>
<dbReference type="InterPro" id="IPR027417">
    <property type="entry name" value="P-loop_NTPase"/>
</dbReference>
<dbReference type="CDD" id="cd06170">
    <property type="entry name" value="LuxR_C_like"/>
    <property type="match status" value="1"/>
</dbReference>
<keyword evidence="2" id="KW-0238">DNA-binding</keyword>
<dbReference type="EMBL" id="LGCL01000025">
    <property type="protein sequence ID" value="KPL76572.1"/>
    <property type="molecule type" value="Genomic_DNA"/>
</dbReference>
<dbReference type="Pfam" id="PF00196">
    <property type="entry name" value="GerE"/>
    <property type="match status" value="1"/>
</dbReference>
<dbReference type="SUPFAM" id="SSF48452">
    <property type="entry name" value="TPR-like"/>
    <property type="match status" value="1"/>
</dbReference>
<dbReference type="GO" id="GO:0006355">
    <property type="term" value="P:regulation of DNA-templated transcription"/>
    <property type="evidence" value="ECO:0007669"/>
    <property type="project" value="InterPro"/>
</dbReference>
<comment type="caution">
    <text evidence="5">The sequence shown here is derived from an EMBL/GenBank/DDBJ whole genome shotgun (WGS) entry which is preliminary data.</text>
</comment>
<dbReference type="SUPFAM" id="SSF52540">
    <property type="entry name" value="P-loop containing nucleoside triphosphate hydrolases"/>
    <property type="match status" value="1"/>
</dbReference>
<keyword evidence="1" id="KW-0805">Transcription regulation</keyword>
<evidence type="ECO:0000313" key="5">
    <source>
        <dbReference type="EMBL" id="KPL76572.1"/>
    </source>
</evidence>
<dbReference type="PANTHER" id="PTHR44688:SF25">
    <property type="entry name" value="HTH LUXR-TYPE DOMAIN-CONTAINING PROTEIN"/>
    <property type="match status" value="1"/>
</dbReference>
<feature type="domain" description="HTH luxR-type" evidence="4">
    <location>
        <begin position="869"/>
        <end position="934"/>
    </location>
</feature>
<evidence type="ECO:0000256" key="1">
    <source>
        <dbReference type="ARBA" id="ARBA00023015"/>
    </source>
</evidence>
<dbReference type="STRING" id="1134406.ADN00_11500"/>
<dbReference type="SUPFAM" id="SSF46894">
    <property type="entry name" value="C-terminal effector domain of the bipartite response regulators"/>
    <property type="match status" value="1"/>
</dbReference>
<dbReference type="InterPro" id="IPR000792">
    <property type="entry name" value="Tscrpt_reg_LuxR_C"/>
</dbReference>
<name>A0A0P6XMX2_9CHLR</name>
<dbReference type="InterPro" id="IPR019734">
    <property type="entry name" value="TPR_rpt"/>
</dbReference>
<reference evidence="5 6" key="1">
    <citation type="submission" date="2015-07" db="EMBL/GenBank/DDBJ databases">
        <title>Genome sequence of Ornatilinea apprima DSM 23815.</title>
        <authorList>
            <person name="Hemp J."/>
            <person name="Ward L.M."/>
            <person name="Pace L.A."/>
            <person name="Fischer W.W."/>
        </authorList>
    </citation>
    <scope>NUCLEOTIDE SEQUENCE [LARGE SCALE GENOMIC DNA]</scope>
    <source>
        <strain evidence="5 6">P3M-1</strain>
    </source>
</reference>
<dbReference type="InterPro" id="IPR041617">
    <property type="entry name" value="TPR_MalT"/>
</dbReference>
<dbReference type="SMART" id="SM00421">
    <property type="entry name" value="HTH_LUXR"/>
    <property type="match status" value="1"/>
</dbReference>
<dbReference type="GO" id="GO:0003677">
    <property type="term" value="F:DNA binding"/>
    <property type="evidence" value="ECO:0007669"/>
    <property type="project" value="UniProtKB-KW"/>
</dbReference>
<protein>
    <recommendedName>
        <fullName evidence="4">HTH luxR-type domain-containing protein</fullName>
    </recommendedName>
</protein>
<dbReference type="InterPro" id="IPR011990">
    <property type="entry name" value="TPR-like_helical_dom_sf"/>
</dbReference>
<dbReference type="Gene3D" id="1.25.40.10">
    <property type="entry name" value="Tetratricopeptide repeat domain"/>
    <property type="match status" value="1"/>
</dbReference>
<evidence type="ECO:0000256" key="2">
    <source>
        <dbReference type="ARBA" id="ARBA00023125"/>
    </source>
</evidence>
<keyword evidence="6" id="KW-1185">Reference proteome</keyword>
<dbReference type="InterPro" id="IPR036388">
    <property type="entry name" value="WH-like_DNA-bd_sf"/>
</dbReference>
<evidence type="ECO:0000256" key="3">
    <source>
        <dbReference type="ARBA" id="ARBA00023163"/>
    </source>
</evidence>
<proteinExistence type="predicted"/>
<dbReference type="PANTHER" id="PTHR44688">
    <property type="entry name" value="DNA-BINDING TRANSCRIPTIONAL ACTIVATOR DEVR_DOSR"/>
    <property type="match status" value="1"/>
</dbReference>
<dbReference type="AlphaFoldDB" id="A0A0P6XMX2"/>
<dbReference type="Gene3D" id="1.10.10.10">
    <property type="entry name" value="Winged helix-like DNA-binding domain superfamily/Winged helix DNA-binding domain"/>
    <property type="match status" value="1"/>
</dbReference>
<gene>
    <name evidence="5" type="ORF">ADN00_11500</name>
</gene>
<dbReference type="PROSITE" id="PS50043">
    <property type="entry name" value="HTH_LUXR_2"/>
    <property type="match status" value="1"/>
</dbReference>
<dbReference type="InterPro" id="IPR016032">
    <property type="entry name" value="Sig_transdc_resp-reg_C-effctor"/>
</dbReference>
<dbReference type="PRINTS" id="PR00038">
    <property type="entry name" value="HTHLUXR"/>
</dbReference>
<dbReference type="Pfam" id="PF25873">
    <property type="entry name" value="WHD_MalT"/>
    <property type="match status" value="1"/>
</dbReference>
<dbReference type="Proteomes" id="UP000050417">
    <property type="component" value="Unassembled WGS sequence"/>
</dbReference>
<dbReference type="InterPro" id="IPR059106">
    <property type="entry name" value="WHD_MalT"/>
</dbReference>
<dbReference type="SMART" id="SM00028">
    <property type="entry name" value="TPR"/>
    <property type="match status" value="5"/>
</dbReference>
<sequence length="936" mass="105674">MPTIAHLAKEKHYNISSLLRKSVVSPVMLEPNLSFTFPLLTTKFYIPQVRPGYVARPRLIHLLDQGTRHRLTLISAPTGFGKTSLLADWCLTARQRENTVCWLSLEKGDNDPIRFFTYLVTALQTGFEGLGSRVLQLFDQLDPPPLEYALAGLINEIAALSLPVILALDDYHLIDHAAVHSGMSFLIEHLPPNAHIFISTRKDPPMPLARLRAQKNLFELRSEDLRFTSQETRQFLETAAHIGLLPESIDMLEKQMEGWAAGLQLVTLSLSKSSNPNQVLEQIALGHPYLFDYLVEEVLHQQPREVRDFLVTCAIVERLHAGLCNALLQAENQPAAATEMLAYLQKNNLFLISLDETHTWFRFHPVFGNVLKRYFDQNHSQRAAALHLAAAKWYEAHQLPLDAVSHLICAQQYPQAARVLHESAWDYLSANNQWTTVKYWIDKLPAEEKRQHPRLYLQYAYALLSLGELAAAEHYLTLAEQYLQASHDLTGLGELFAIRALLLRYESDAPRIQQFARQALEYLPPENRLQRSLAWNCLGIGHHLDGDIAKSEDALREALRDGQMAQSQPSLATSRYLLGHVCLSKGNLQEAEMYFKEALGSPDKLGEYAPTSNTFEACFLLGKVYYEWNHLERAIESLRTGIALSERIGSHRHASYGYVKLAHALLSAGSPQDADGAIELAELTARELDTESRILQSLAYKAWLRLRQNRVDEAEQWLNTYERRVRVGSFYDRQVESLVAARIYTALAEPRRALTLLSPLIQLARGAGRNGHLFELLALQALALNLMGQPDPALEALKESLEIAAPAQYIRVFLDEGEPMAAMLRRLQDSSDRSPFIRQILHPTAPTETAPSPPAPARAAAEARVELLHNRYFEPLTQREIDVLHLVEALCSNQEIAERLVITPGTVKRHLHNIYTKLDVESRRQAVVRARSLGIL</sequence>
<keyword evidence="3" id="KW-0804">Transcription</keyword>
<dbReference type="Pfam" id="PF17874">
    <property type="entry name" value="TPR_MalT"/>
    <property type="match status" value="1"/>
</dbReference>